<sequence length="279" mass="29308">MIARMRELTAEVAARPEALLGEAPLWDAAHDCLVWTDILAGRVHLTSGRTYEVGTEVGAALPAEGGGWLLAVRDGFATLDEDGTLTPLLDFVPAGMRCNDAKCDPAGRAWAGTVARGEQPVTGGLHRLDPGPGVTRVLDTGLANGLGWSPDGGTMWFADTLTGVITGYGYDDGELGPVRARLAIDREEGWPDGLCVDADGCLWIGLWGAGQVRRHTPDGRLDTVVRVPASRVTSCAFVGSALYVTTARVGLADPGPLDGALFAVETATQAPPATPWRRL</sequence>
<dbReference type="PRINTS" id="PR01790">
    <property type="entry name" value="SMP30FAMILY"/>
</dbReference>
<dbReference type="Pfam" id="PF08450">
    <property type="entry name" value="SGL"/>
    <property type="match status" value="1"/>
</dbReference>
<dbReference type="InterPro" id="IPR005511">
    <property type="entry name" value="SMP-30"/>
</dbReference>
<proteinExistence type="inferred from homology"/>
<dbReference type="SUPFAM" id="SSF63829">
    <property type="entry name" value="Calcium-dependent phosphotriesterase"/>
    <property type="match status" value="1"/>
</dbReference>
<dbReference type="InterPro" id="IPR011042">
    <property type="entry name" value="6-blade_b-propeller_TolB-like"/>
</dbReference>
<name>A0ABP3ZK16_9ACTN</name>
<dbReference type="PANTHER" id="PTHR10907">
    <property type="entry name" value="REGUCALCIN"/>
    <property type="match status" value="1"/>
</dbReference>
<dbReference type="Proteomes" id="UP001501578">
    <property type="component" value="Unassembled WGS sequence"/>
</dbReference>
<evidence type="ECO:0000313" key="3">
    <source>
        <dbReference type="EMBL" id="GAA0923369.1"/>
    </source>
</evidence>
<gene>
    <name evidence="3" type="ORF">GCM10009560_23260</name>
</gene>
<keyword evidence="4" id="KW-1185">Reference proteome</keyword>
<reference evidence="4" key="1">
    <citation type="journal article" date="2019" name="Int. J. Syst. Evol. Microbiol.">
        <title>The Global Catalogue of Microorganisms (GCM) 10K type strain sequencing project: providing services to taxonomists for standard genome sequencing and annotation.</title>
        <authorList>
            <consortium name="The Broad Institute Genomics Platform"/>
            <consortium name="The Broad Institute Genome Sequencing Center for Infectious Disease"/>
            <person name="Wu L."/>
            <person name="Ma J."/>
        </authorList>
    </citation>
    <scope>NUCLEOTIDE SEQUENCE [LARGE SCALE GENOMIC DNA]</scope>
    <source>
        <strain evidence="4">JCM 11136</strain>
    </source>
</reference>
<dbReference type="Gene3D" id="2.120.10.30">
    <property type="entry name" value="TolB, C-terminal domain"/>
    <property type="match status" value="1"/>
</dbReference>
<comment type="caution">
    <text evidence="3">The sequence shown here is derived from an EMBL/GenBank/DDBJ whole genome shotgun (WGS) entry which is preliminary data.</text>
</comment>
<dbReference type="InterPro" id="IPR013658">
    <property type="entry name" value="SGL"/>
</dbReference>
<comment type="similarity">
    <text evidence="1">Belongs to the SMP-30/CGR1 family.</text>
</comment>
<feature type="domain" description="SMP-30/Gluconolactonase/LRE-like region" evidence="2">
    <location>
        <begin position="20"/>
        <end position="248"/>
    </location>
</feature>
<organism evidence="3 4">
    <name type="scientific">Nonomuraea longicatena</name>
    <dbReference type="NCBI Taxonomy" id="83682"/>
    <lineage>
        <taxon>Bacteria</taxon>
        <taxon>Bacillati</taxon>
        <taxon>Actinomycetota</taxon>
        <taxon>Actinomycetes</taxon>
        <taxon>Streptosporangiales</taxon>
        <taxon>Streptosporangiaceae</taxon>
        <taxon>Nonomuraea</taxon>
    </lineage>
</organism>
<accession>A0ABP3ZK16</accession>
<evidence type="ECO:0000259" key="2">
    <source>
        <dbReference type="Pfam" id="PF08450"/>
    </source>
</evidence>
<dbReference type="PANTHER" id="PTHR10907:SF47">
    <property type="entry name" value="REGUCALCIN"/>
    <property type="match status" value="1"/>
</dbReference>
<evidence type="ECO:0000256" key="1">
    <source>
        <dbReference type="ARBA" id="ARBA00008853"/>
    </source>
</evidence>
<protein>
    <submittedName>
        <fullName evidence="3">SMP-30/gluconolactonase/LRE family protein</fullName>
    </submittedName>
</protein>
<dbReference type="EMBL" id="BAAAHQ010000009">
    <property type="protein sequence ID" value="GAA0923369.1"/>
    <property type="molecule type" value="Genomic_DNA"/>
</dbReference>
<evidence type="ECO:0000313" key="4">
    <source>
        <dbReference type="Proteomes" id="UP001501578"/>
    </source>
</evidence>